<organism evidence="1 2">
    <name type="scientific">Pyxidicoccus parkwayensis</name>
    <dbReference type="NCBI Taxonomy" id="2813578"/>
    <lineage>
        <taxon>Bacteria</taxon>
        <taxon>Pseudomonadati</taxon>
        <taxon>Myxococcota</taxon>
        <taxon>Myxococcia</taxon>
        <taxon>Myxococcales</taxon>
        <taxon>Cystobacterineae</taxon>
        <taxon>Myxococcaceae</taxon>
        <taxon>Pyxidicoccus</taxon>
    </lineage>
</organism>
<sequence>MMTPLLPASVAWYVTGRFYLSSDGKTSQDMGYFLHLEGLDGPLFTDPKSPSETTARLTFRSEPFTATQVTNGTLSVGLDVVGDFSLYLKSAKHAGASFENPDSFSDGHRIATFRRVSVVAGGAFAGPAATHRALSLNVFTARLVWSTEFDFDFDGQRCDLARLLPHGITQWGEAGPMAVTPPPRGFASVLPFLGSAVAVGGAPGR</sequence>
<gene>
    <name evidence="1" type="ORF">JY651_21880</name>
</gene>
<dbReference type="Proteomes" id="UP000662747">
    <property type="component" value="Chromosome"/>
</dbReference>
<name>A0ABX7PAC5_9BACT</name>
<evidence type="ECO:0000313" key="1">
    <source>
        <dbReference type="EMBL" id="QSQ27397.1"/>
    </source>
</evidence>
<keyword evidence="2" id="KW-1185">Reference proteome</keyword>
<reference evidence="1 2" key="1">
    <citation type="submission" date="2021-02" db="EMBL/GenBank/DDBJ databases">
        <title>De Novo genome assembly of isolated myxobacteria.</title>
        <authorList>
            <person name="Stevens D.C."/>
        </authorList>
    </citation>
    <scope>NUCLEOTIDE SEQUENCE [LARGE SCALE GENOMIC DNA]</scope>
    <source>
        <strain evidence="2">SCPEA02</strain>
    </source>
</reference>
<accession>A0ABX7PAC5</accession>
<dbReference type="EMBL" id="CP071090">
    <property type="protein sequence ID" value="QSQ27397.1"/>
    <property type="molecule type" value="Genomic_DNA"/>
</dbReference>
<evidence type="ECO:0000313" key="2">
    <source>
        <dbReference type="Proteomes" id="UP000662747"/>
    </source>
</evidence>
<protein>
    <submittedName>
        <fullName evidence="1">Uncharacterized protein</fullName>
    </submittedName>
</protein>
<proteinExistence type="predicted"/>
<dbReference type="RefSeq" id="WP_206728919.1">
    <property type="nucleotide sequence ID" value="NZ_CP071090.1"/>
</dbReference>